<evidence type="ECO:0000256" key="1">
    <source>
        <dbReference type="ARBA" id="ARBA00006479"/>
    </source>
</evidence>
<evidence type="ECO:0000313" key="3">
    <source>
        <dbReference type="Proteomes" id="UP001321498"/>
    </source>
</evidence>
<evidence type="ECO:0000313" key="2">
    <source>
        <dbReference type="EMBL" id="BDZ44935.1"/>
    </source>
</evidence>
<dbReference type="EMBL" id="AP027731">
    <property type="protein sequence ID" value="BDZ44935.1"/>
    <property type="molecule type" value="Genomic_DNA"/>
</dbReference>
<comment type="similarity">
    <text evidence="1">Belongs to the ROK (NagC/XylR) family.</text>
</comment>
<dbReference type="RefSeq" id="WP_286278335.1">
    <property type="nucleotide sequence ID" value="NZ_AP027731.1"/>
</dbReference>
<dbReference type="PANTHER" id="PTHR18964">
    <property type="entry name" value="ROK (REPRESSOR, ORF, KINASE) FAMILY"/>
    <property type="match status" value="1"/>
</dbReference>
<dbReference type="SUPFAM" id="SSF53067">
    <property type="entry name" value="Actin-like ATPase domain"/>
    <property type="match status" value="1"/>
</dbReference>
<name>A0ABN6XJ53_9MICO</name>
<proteinExistence type="inferred from homology"/>
<dbReference type="PANTHER" id="PTHR18964:SF149">
    <property type="entry name" value="BIFUNCTIONAL UDP-N-ACETYLGLUCOSAMINE 2-EPIMERASE_N-ACETYLMANNOSAMINE KINASE"/>
    <property type="match status" value="1"/>
</dbReference>
<dbReference type="Proteomes" id="UP001321498">
    <property type="component" value="Chromosome"/>
</dbReference>
<dbReference type="Gene3D" id="3.30.420.40">
    <property type="match status" value="2"/>
</dbReference>
<dbReference type="InterPro" id="IPR043129">
    <property type="entry name" value="ATPase_NBD"/>
</dbReference>
<dbReference type="InterPro" id="IPR000600">
    <property type="entry name" value="ROK"/>
</dbReference>
<gene>
    <name evidence="2" type="ORF">GCM10025866_08440</name>
</gene>
<sequence>MTAELRLDGSLSTGTSALRVGVDVGGTKTDAVAVDGGGEVLGQLRLPTGFGADAVLASTVEAVSGLASQLSVDPRDFSSLGVGIPGSVDSGTGRVTHAVNLGLEGLELGAELTARLGVSAHVENDVNAAALGAYHLLAGARQSHSMAYLNLGTGLAAGLVLGGELWRGSRGNAGEIGHIPVDPSGPLCPCGQRGCLETLASGSAVTRQWPTDHPRPAQALFEAALAGDESAVEVWERLLVNVASAVRILVLTVDVDLVVIGGGISSLGTPLLGGVRSALDRWASSSPFLASLDLSGRVELVPPGFPAAAVGAALVGAADGTGHRWPR</sequence>
<protein>
    <submittedName>
        <fullName evidence="2">NagC family transcriptional regulator</fullName>
    </submittedName>
</protein>
<organism evidence="2 3">
    <name type="scientific">Naasia aerilata</name>
    <dbReference type="NCBI Taxonomy" id="1162966"/>
    <lineage>
        <taxon>Bacteria</taxon>
        <taxon>Bacillati</taxon>
        <taxon>Actinomycetota</taxon>
        <taxon>Actinomycetes</taxon>
        <taxon>Micrococcales</taxon>
        <taxon>Microbacteriaceae</taxon>
        <taxon>Naasia</taxon>
    </lineage>
</organism>
<dbReference type="Pfam" id="PF00480">
    <property type="entry name" value="ROK"/>
    <property type="match status" value="1"/>
</dbReference>
<reference evidence="3" key="1">
    <citation type="journal article" date="2019" name="Int. J. Syst. Evol. Microbiol.">
        <title>The Global Catalogue of Microorganisms (GCM) 10K type strain sequencing project: providing services to taxonomists for standard genome sequencing and annotation.</title>
        <authorList>
            <consortium name="The Broad Institute Genomics Platform"/>
            <consortium name="The Broad Institute Genome Sequencing Center for Infectious Disease"/>
            <person name="Wu L."/>
            <person name="Ma J."/>
        </authorList>
    </citation>
    <scope>NUCLEOTIDE SEQUENCE [LARGE SCALE GENOMIC DNA]</scope>
    <source>
        <strain evidence="3">NBRC 108725</strain>
    </source>
</reference>
<accession>A0ABN6XJ53</accession>
<keyword evidence="3" id="KW-1185">Reference proteome</keyword>